<organism evidence="2">
    <name type="scientific">Noctiluca scintillans</name>
    <name type="common">Sea sparkle</name>
    <name type="synonym">Red tide dinoflagellate</name>
    <dbReference type="NCBI Taxonomy" id="2966"/>
    <lineage>
        <taxon>Eukaryota</taxon>
        <taxon>Sar</taxon>
        <taxon>Alveolata</taxon>
        <taxon>Dinophyceae</taxon>
        <taxon>Noctilucales</taxon>
        <taxon>Noctilucaceae</taxon>
        <taxon>Noctiluca</taxon>
    </lineage>
</organism>
<proteinExistence type="predicted"/>
<feature type="region of interest" description="Disordered" evidence="1">
    <location>
        <begin position="1"/>
        <end position="100"/>
    </location>
</feature>
<name>A0A7S1AN33_NOCSC</name>
<dbReference type="EMBL" id="HBFQ01047881">
    <property type="protein sequence ID" value="CAD8859812.1"/>
    <property type="molecule type" value="Transcribed_RNA"/>
</dbReference>
<sequence>MDESSRPNCGSRAARRPSSIELMKSRPQLNARAGTQKLSATGGHRREGKRKGGGMGQSGTSGRSRSLHTLLTTRAAEYKREAGGTKAAREDDCRESSDRQLEREGKVAAVACWQPHCAGQRRNPRCQGAE</sequence>
<dbReference type="AlphaFoldDB" id="A0A7S1AN33"/>
<gene>
    <name evidence="2" type="ORF">NSCI0253_LOCUS34166</name>
</gene>
<evidence type="ECO:0000256" key="1">
    <source>
        <dbReference type="SAM" id="MobiDB-lite"/>
    </source>
</evidence>
<evidence type="ECO:0000313" key="2">
    <source>
        <dbReference type="EMBL" id="CAD8859812.1"/>
    </source>
</evidence>
<reference evidence="2" key="1">
    <citation type="submission" date="2021-01" db="EMBL/GenBank/DDBJ databases">
        <authorList>
            <person name="Corre E."/>
            <person name="Pelletier E."/>
            <person name="Niang G."/>
            <person name="Scheremetjew M."/>
            <person name="Finn R."/>
            <person name="Kale V."/>
            <person name="Holt S."/>
            <person name="Cochrane G."/>
            <person name="Meng A."/>
            <person name="Brown T."/>
            <person name="Cohen L."/>
        </authorList>
    </citation>
    <scope>NUCLEOTIDE SEQUENCE</scope>
</reference>
<accession>A0A7S1AN33</accession>
<feature type="compositionally biased region" description="Basic and acidic residues" evidence="1">
    <location>
        <begin position="76"/>
        <end position="100"/>
    </location>
</feature>
<protein>
    <submittedName>
        <fullName evidence="2">Uncharacterized protein</fullName>
    </submittedName>
</protein>